<accession>A0A3G6J3W3</accession>
<dbReference type="Proteomes" id="UP000271587">
    <property type="component" value="Chromosome"/>
</dbReference>
<dbReference type="AlphaFoldDB" id="A0A3G6J3W3"/>
<evidence type="ECO:0000313" key="2">
    <source>
        <dbReference type="EMBL" id="AZA11648.1"/>
    </source>
</evidence>
<organism evidence="2 3">
    <name type="scientific">Corynebacterium gerontici</name>
    <dbReference type="NCBI Taxonomy" id="2079234"/>
    <lineage>
        <taxon>Bacteria</taxon>
        <taxon>Bacillati</taxon>
        <taxon>Actinomycetota</taxon>
        <taxon>Actinomycetes</taxon>
        <taxon>Mycobacteriales</taxon>
        <taxon>Corynebacteriaceae</taxon>
        <taxon>Corynebacterium</taxon>
    </lineage>
</organism>
<dbReference type="EMBL" id="CP033897">
    <property type="protein sequence ID" value="AZA11648.1"/>
    <property type="molecule type" value="Genomic_DNA"/>
</dbReference>
<feature type="region of interest" description="Disordered" evidence="1">
    <location>
        <begin position="55"/>
        <end position="80"/>
    </location>
</feature>
<dbReference type="KEGG" id="cgk:CGERO_06740"/>
<evidence type="ECO:0000313" key="3">
    <source>
        <dbReference type="Proteomes" id="UP000271587"/>
    </source>
</evidence>
<protein>
    <submittedName>
        <fullName evidence="2">Uncharacterized protein</fullName>
    </submittedName>
</protein>
<name>A0A3G6J3W3_9CORY</name>
<reference evidence="2 3" key="1">
    <citation type="submission" date="2018-11" db="EMBL/GenBank/DDBJ databases">
        <authorList>
            <person name="Kleinhagauer T."/>
            <person name="Glaeser S.P."/>
            <person name="Spergser J."/>
            <person name="Ruckert C."/>
            <person name="Kaempfer P."/>
            <person name="Busse H.-J."/>
        </authorList>
    </citation>
    <scope>NUCLEOTIDE SEQUENCE [LARGE SCALE GENOMIC DNA]</scope>
    <source>
        <strain evidence="2 3">W8</strain>
    </source>
</reference>
<gene>
    <name evidence="2" type="ORF">CGERO_06740</name>
</gene>
<proteinExistence type="predicted"/>
<evidence type="ECO:0000256" key="1">
    <source>
        <dbReference type="SAM" id="MobiDB-lite"/>
    </source>
</evidence>
<keyword evidence="3" id="KW-1185">Reference proteome</keyword>
<sequence length="80" mass="8810">MKHVTYLAYWQWAGRGGVEKQKAQQACNAARHWAIVLENFEALLLLASRCYEGEAESDQGRTGDEQTEYGCAGISEATAA</sequence>